<evidence type="ECO:0000256" key="1">
    <source>
        <dbReference type="ARBA" id="ARBA00004571"/>
    </source>
</evidence>
<dbReference type="Gene3D" id="2.40.170.20">
    <property type="entry name" value="TonB-dependent receptor, beta-barrel domain"/>
    <property type="match status" value="1"/>
</dbReference>
<dbReference type="GO" id="GO:0015344">
    <property type="term" value="F:siderophore uptake transmembrane transporter activity"/>
    <property type="evidence" value="ECO:0007669"/>
    <property type="project" value="TreeGrafter"/>
</dbReference>
<dbReference type="InterPro" id="IPR012910">
    <property type="entry name" value="Plug_dom"/>
</dbReference>
<keyword evidence="2" id="KW-0813">Transport</keyword>
<feature type="domain" description="TonB-dependent receptor plug" evidence="7">
    <location>
        <begin position="142"/>
        <end position="217"/>
    </location>
</feature>
<dbReference type="InterPro" id="IPR008969">
    <property type="entry name" value="CarboxyPept-like_regulatory"/>
</dbReference>
<evidence type="ECO:0000313" key="8">
    <source>
        <dbReference type="EMBL" id="MPL99660.1"/>
    </source>
</evidence>
<keyword evidence="4" id="KW-0732">Signal</keyword>
<evidence type="ECO:0000256" key="4">
    <source>
        <dbReference type="ARBA" id="ARBA00022729"/>
    </source>
</evidence>
<dbReference type="PANTHER" id="PTHR30069">
    <property type="entry name" value="TONB-DEPENDENT OUTER MEMBRANE RECEPTOR"/>
    <property type="match status" value="1"/>
</dbReference>
<sequence length="787" mass="88697">MKRILALLLIAISLSAGAQKFTISGHVKDSASGESLIGASVYLKELMKGGTTNTYGFYSITADAGTYTLIGSFIGYRDYSKTIVLNRNIMLDIELNSQVITTKEVVITGDRPDENLQNTDMGTFQMPVEKIKTIPVLFGEVDVLKTITLTPGVQSGGEGNSAFYVRGGSPDQNLVLLDEAVVYNASHLFGFFSVFNADALQNVELTKSGMPANYGGRLASVLDISMKDGNLKKYHVDGGIGLISSRLTVQGPIKKDTSSFIISGRRTYADLLMKPFIKKTSDFKNTGYYFYDLNAKLNYKFSDKDRIFASAYFGRDFFNMNIADDDLKMRMYWGNGTVTARWNHPFNQKLFSNTSFIFSDYRFEFGTTMDMYDISLLSGINDYNAKLDFTYIPASKHLIKFGADYIYHVFTPNNASARSGDVDLIVGDAVKLYSHEAAIYANDEFSVGKKLKFNLGLRGSFFAHVGPFDRYIKDSVTNVIIDTISYSKGETIQPYWHIEPRASVRYSLNEKSSLKASFTQNYQYIHLASPTTVSMPTDIWFPSTELVKPQFGTQYSIGYYRNFKDNLVETSVEVYYKDMQNQIEYAEGALIEDNVNNNTDNNFVYGTGTAYGIEFFANKKFGRATGWVGYTLARSIRQFDEINNGDIFPAKYDRRHDVSVVLTYQLNEKLTLSGVWVYSTGNCATMPVSRYIIGGNIVSEYGPRNGFRMPSYHRADLSLTWYPKSKKKTKKIEESWNFSIYNLYNRKNPYFIYFDVEGDVLAGSASITAKQVSIFSILPSVTWNFKF</sequence>
<dbReference type="InterPro" id="IPR039426">
    <property type="entry name" value="TonB-dep_rcpt-like"/>
</dbReference>
<proteinExistence type="predicted"/>
<organism evidence="8">
    <name type="scientific">bioreactor metagenome</name>
    <dbReference type="NCBI Taxonomy" id="1076179"/>
    <lineage>
        <taxon>unclassified sequences</taxon>
        <taxon>metagenomes</taxon>
        <taxon>ecological metagenomes</taxon>
    </lineage>
</organism>
<evidence type="ECO:0000256" key="2">
    <source>
        <dbReference type="ARBA" id="ARBA00022448"/>
    </source>
</evidence>
<keyword evidence="3" id="KW-0812">Transmembrane</keyword>
<dbReference type="InterPro" id="IPR037066">
    <property type="entry name" value="Plug_dom_sf"/>
</dbReference>
<dbReference type="GO" id="GO:0044718">
    <property type="term" value="P:siderophore transmembrane transport"/>
    <property type="evidence" value="ECO:0007669"/>
    <property type="project" value="TreeGrafter"/>
</dbReference>
<keyword evidence="5" id="KW-0472">Membrane</keyword>
<dbReference type="Gene3D" id="2.170.130.10">
    <property type="entry name" value="TonB-dependent receptor, plug domain"/>
    <property type="match status" value="1"/>
</dbReference>
<accession>A0A644W858</accession>
<dbReference type="PANTHER" id="PTHR30069:SF29">
    <property type="entry name" value="HEMOGLOBIN AND HEMOGLOBIN-HAPTOGLOBIN-BINDING PROTEIN 1-RELATED"/>
    <property type="match status" value="1"/>
</dbReference>
<gene>
    <name evidence="8" type="ORF">SDC9_45880</name>
</gene>
<protein>
    <recommendedName>
        <fullName evidence="7">TonB-dependent receptor plug domain-containing protein</fullName>
    </recommendedName>
</protein>
<dbReference type="SUPFAM" id="SSF49464">
    <property type="entry name" value="Carboxypeptidase regulatory domain-like"/>
    <property type="match status" value="1"/>
</dbReference>
<keyword evidence="6" id="KW-0998">Cell outer membrane</keyword>
<evidence type="ECO:0000256" key="3">
    <source>
        <dbReference type="ARBA" id="ARBA00022692"/>
    </source>
</evidence>
<evidence type="ECO:0000256" key="6">
    <source>
        <dbReference type="ARBA" id="ARBA00023237"/>
    </source>
</evidence>
<comment type="subcellular location">
    <subcellularLocation>
        <location evidence="1">Cell outer membrane</location>
        <topology evidence="1">Multi-pass membrane protein</topology>
    </subcellularLocation>
</comment>
<dbReference type="SUPFAM" id="SSF56935">
    <property type="entry name" value="Porins"/>
    <property type="match status" value="1"/>
</dbReference>
<reference evidence="8" key="1">
    <citation type="submission" date="2019-08" db="EMBL/GenBank/DDBJ databases">
        <authorList>
            <person name="Kucharzyk K."/>
            <person name="Murdoch R.W."/>
            <person name="Higgins S."/>
            <person name="Loffler F."/>
        </authorList>
    </citation>
    <scope>NUCLEOTIDE SEQUENCE</scope>
</reference>
<evidence type="ECO:0000259" key="7">
    <source>
        <dbReference type="Pfam" id="PF07715"/>
    </source>
</evidence>
<evidence type="ECO:0000256" key="5">
    <source>
        <dbReference type="ARBA" id="ARBA00023136"/>
    </source>
</evidence>
<dbReference type="GO" id="GO:0009279">
    <property type="term" value="C:cell outer membrane"/>
    <property type="evidence" value="ECO:0007669"/>
    <property type="project" value="UniProtKB-SubCell"/>
</dbReference>
<dbReference type="InterPro" id="IPR036942">
    <property type="entry name" value="Beta-barrel_TonB_sf"/>
</dbReference>
<dbReference type="EMBL" id="VSSQ01000680">
    <property type="protein sequence ID" value="MPL99660.1"/>
    <property type="molecule type" value="Genomic_DNA"/>
</dbReference>
<comment type="caution">
    <text evidence="8">The sequence shown here is derived from an EMBL/GenBank/DDBJ whole genome shotgun (WGS) entry which is preliminary data.</text>
</comment>
<name>A0A644W858_9ZZZZ</name>
<dbReference type="Pfam" id="PF13715">
    <property type="entry name" value="CarbopepD_reg_2"/>
    <property type="match status" value="1"/>
</dbReference>
<dbReference type="Pfam" id="PF07715">
    <property type="entry name" value="Plug"/>
    <property type="match status" value="1"/>
</dbReference>
<dbReference type="Gene3D" id="2.60.40.1120">
    <property type="entry name" value="Carboxypeptidase-like, regulatory domain"/>
    <property type="match status" value="1"/>
</dbReference>
<dbReference type="AlphaFoldDB" id="A0A644W858"/>